<sequence>MFDESSAITYTSVYTDSEPWRYYGEDSTKTGHPRVIANYPAAGGDGDDEPSDDDDDNDTDDEDPEKDPFEDEEDDEDEEEHLALADSSAVPIVDPIIPAGDTYALEDDEPTHTLGSPIIIPLS</sequence>
<proteinExistence type="predicted"/>
<feature type="compositionally biased region" description="Acidic residues" evidence="1">
    <location>
        <begin position="45"/>
        <end position="80"/>
    </location>
</feature>
<name>A0A6L2JF29_TANCI</name>
<feature type="region of interest" description="Disordered" evidence="1">
    <location>
        <begin position="1"/>
        <end position="123"/>
    </location>
</feature>
<comment type="caution">
    <text evidence="2">The sequence shown here is derived from an EMBL/GenBank/DDBJ whole genome shotgun (WGS) entry which is preliminary data.</text>
</comment>
<evidence type="ECO:0000313" key="2">
    <source>
        <dbReference type="EMBL" id="GEU35613.1"/>
    </source>
</evidence>
<evidence type="ECO:0000256" key="1">
    <source>
        <dbReference type="SAM" id="MobiDB-lite"/>
    </source>
</evidence>
<protein>
    <submittedName>
        <fullName evidence="2">Uncharacterized protein</fullName>
    </submittedName>
</protein>
<organism evidence="2">
    <name type="scientific">Tanacetum cinerariifolium</name>
    <name type="common">Dalmatian daisy</name>
    <name type="synonym">Chrysanthemum cinerariifolium</name>
    <dbReference type="NCBI Taxonomy" id="118510"/>
    <lineage>
        <taxon>Eukaryota</taxon>
        <taxon>Viridiplantae</taxon>
        <taxon>Streptophyta</taxon>
        <taxon>Embryophyta</taxon>
        <taxon>Tracheophyta</taxon>
        <taxon>Spermatophyta</taxon>
        <taxon>Magnoliopsida</taxon>
        <taxon>eudicotyledons</taxon>
        <taxon>Gunneridae</taxon>
        <taxon>Pentapetalae</taxon>
        <taxon>asterids</taxon>
        <taxon>campanulids</taxon>
        <taxon>Asterales</taxon>
        <taxon>Asteraceae</taxon>
        <taxon>Asteroideae</taxon>
        <taxon>Anthemideae</taxon>
        <taxon>Anthemidinae</taxon>
        <taxon>Tanacetum</taxon>
    </lineage>
</organism>
<gene>
    <name evidence="2" type="ORF">Tci_007591</name>
</gene>
<accession>A0A6L2JF29</accession>
<reference evidence="2" key="1">
    <citation type="journal article" date="2019" name="Sci. Rep.">
        <title>Draft genome of Tanacetum cinerariifolium, the natural source of mosquito coil.</title>
        <authorList>
            <person name="Yamashiro T."/>
            <person name="Shiraishi A."/>
            <person name="Satake H."/>
            <person name="Nakayama K."/>
        </authorList>
    </citation>
    <scope>NUCLEOTIDE SEQUENCE</scope>
</reference>
<feature type="compositionally biased region" description="Polar residues" evidence="1">
    <location>
        <begin position="1"/>
        <end position="15"/>
    </location>
</feature>
<dbReference type="AlphaFoldDB" id="A0A6L2JF29"/>
<dbReference type="EMBL" id="BKCJ010000710">
    <property type="protein sequence ID" value="GEU35613.1"/>
    <property type="molecule type" value="Genomic_DNA"/>
</dbReference>